<evidence type="ECO:0000256" key="1">
    <source>
        <dbReference type="SAM" id="Phobius"/>
    </source>
</evidence>
<organism evidence="2 3">
    <name type="scientific">Paramecium sonneborni</name>
    <dbReference type="NCBI Taxonomy" id="65129"/>
    <lineage>
        <taxon>Eukaryota</taxon>
        <taxon>Sar</taxon>
        <taxon>Alveolata</taxon>
        <taxon>Ciliophora</taxon>
        <taxon>Intramacronucleata</taxon>
        <taxon>Oligohymenophorea</taxon>
        <taxon>Peniculida</taxon>
        <taxon>Parameciidae</taxon>
        <taxon>Paramecium</taxon>
    </lineage>
</organism>
<evidence type="ECO:0000313" key="3">
    <source>
        <dbReference type="Proteomes" id="UP000692954"/>
    </source>
</evidence>
<keyword evidence="1" id="KW-1133">Transmembrane helix</keyword>
<keyword evidence="1" id="KW-0812">Transmembrane</keyword>
<evidence type="ECO:0008006" key="4">
    <source>
        <dbReference type="Google" id="ProtNLM"/>
    </source>
</evidence>
<feature type="transmembrane region" description="Helical" evidence="1">
    <location>
        <begin position="21"/>
        <end position="41"/>
    </location>
</feature>
<dbReference type="Proteomes" id="UP000692954">
    <property type="component" value="Unassembled WGS sequence"/>
</dbReference>
<name>A0A8S1MMB8_9CILI</name>
<keyword evidence="3" id="KW-1185">Reference proteome</keyword>
<dbReference type="EMBL" id="CAJJDN010000037">
    <property type="protein sequence ID" value="CAD8078046.1"/>
    <property type="molecule type" value="Genomic_DNA"/>
</dbReference>
<sequence>MTLKEAFRQRRNALFYTLHQQSYFIHFLEISVTIGLIQNALCHLEFLPLLIISQLNPQFFIIILYSYSYKLLIFCFISVGYFMEMDQVRIKQRKRKEEIQQDRNKK</sequence>
<gene>
    <name evidence="2" type="ORF">PSON_ATCC_30995.1.T0370086</name>
</gene>
<dbReference type="AlphaFoldDB" id="A0A8S1MMB8"/>
<keyword evidence="1" id="KW-0472">Membrane</keyword>
<evidence type="ECO:0000313" key="2">
    <source>
        <dbReference type="EMBL" id="CAD8078046.1"/>
    </source>
</evidence>
<proteinExistence type="predicted"/>
<reference evidence="2" key="1">
    <citation type="submission" date="2021-01" db="EMBL/GenBank/DDBJ databases">
        <authorList>
            <consortium name="Genoscope - CEA"/>
            <person name="William W."/>
        </authorList>
    </citation>
    <scope>NUCLEOTIDE SEQUENCE</scope>
</reference>
<comment type="caution">
    <text evidence="2">The sequence shown here is derived from an EMBL/GenBank/DDBJ whole genome shotgun (WGS) entry which is preliminary data.</text>
</comment>
<protein>
    <recommendedName>
        <fullName evidence="4">Transmembrane protein</fullName>
    </recommendedName>
</protein>
<accession>A0A8S1MMB8</accession>
<feature type="transmembrane region" description="Helical" evidence="1">
    <location>
        <begin position="61"/>
        <end position="83"/>
    </location>
</feature>